<dbReference type="SUPFAM" id="SSF46689">
    <property type="entry name" value="Homeodomain-like"/>
    <property type="match status" value="1"/>
</dbReference>
<evidence type="ECO:0000256" key="2">
    <source>
        <dbReference type="ARBA" id="ARBA00023125"/>
    </source>
</evidence>
<dbReference type="GO" id="GO:0003700">
    <property type="term" value="F:DNA-binding transcription factor activity"/>
    <property type="evidence" value="ECO:0007669"/>
    <property type="project" value="InterPro"/>
</dbReference>
<dbReference type="Pfam" id="PF12833">
    <property type="entry name" value="HTH_18"/>
    <property type="match status" value="1"/>
</dbReference>
<dbReference type="EMBL" id="PYLS01000004">
    <property type="protein sequence ID" value="PST84022.1"/>
    <property type="molecule type" value="Genomic_DNA"/>
</dbReference>
<dbReference type="PANTHER" id="PTHR43280:SF29">
    <property type="entry name" value="ARAC-FAMILY TRANSCRIPTIONAL REGULATOR"/>
    <property type="match status" value="1"/>
</dbReference>
<feature type="transmembrane region" description="Helical" evidence="4">
    <location>
        <begin position="6"/>
        <end position="22"/>
    </location>
</feature>
<evidence type="ECO:0000259" key="5">
    <source>
        <dbReference type="PROSITE" id="PS01124"/>
    </source>
</evidence>
<dbReference type="InterPro" id="IPR018060">
    <property type="entry name" value="HTH_AraC"/>
</dbReference>
<feature type="domain" description="HTH araC/xylS-type" evidence="5">
    <location>
        <begin position="243"/>
        <end position="345"/>
    </location>
</feature>
<dbReference type="PROSITE" id="PS01124">
    <property type="entry name" value="HTH_ARAC_FAMILY_2"/>
    <property type="match status" value="1"/>
</dbReference>
<protein>
    <recommendedName>
        <fullName evidence="5">HTH araC/xylS-type domain-containing protein</fullName>
    </recommendedName>
</protein>
<evidence type="ECO:0000256" key="4">
    <source>
        <dbReference type="SAM" id="Phobius"/>
    </source>
</evidence>
<evidence type="ECO:0000256" key="1">
    <source>
        <dbReference type="ARBA" id="ARBA00023015"/>
    </source>
</evidence>
<keyword evidence="4" id="KW-1133">Transmembrane helix</keyword>
<proteinExistence type="predicted"/>
<feature type="transmembrane region" description="Helical" evidence="4">
    <location>
        <begin position="191"/>
        <end position="213"/>
    </location>
</feature>
<dbReference type="AlphaFoldDB" id="A0A2T3HNJ6"/>
<dbReference type="SMART" id="SM00342">
    <property type="entry name" value="HTH_ARAC"/>
    <property type="match status" value="1"/>
</dbReference>
<dbReference type="InterPro" id="IPR018062">
    <property type="entry name" value="HTH_AraC-typ_CS"/>
</dbReference>
<dbReference type="InterPro" id="IPR009057">
    <property type="entry name" value="Homeodomain-like_sf"/>
</dbReference>
<evidence type="ECO:0000313" key="6">
    <source>
        <dbReference type="EMBL" id="PST84022.1"/>
    </source>
</evidence>
<dbReference type="Gene3D" id="1.10.10.60">
    <property type="entry name" value="Homeodomain-like"/>
    <property type="match status" value="1"/>
</dbReference>
<reference evidence="6 7" key="1">
    <citation type="submission" date="2018-03" db="EMBL/GenBank/DDBJ databases">
        <authorList>
            <person name="Keele B.F."/>
        </authorList>
    </citation>
    <scope>NUCLEOTIDE SEQUENCE [LARGE SCALE GENOMIC DNA]</scope>
    <source>
        <strain evidence="6 7">YL28-9</strain>
    </source>
</reference>
<accession>A0A2T3HNJ6</accession>
<keyword evidence="1" id="KW-0805">Transcription regulation</keyword>
<feature type="transmembrane region" description="Helical" evidence="4">
    <location>
        <begin position="127"/>
        <end position="146"/>
    </location>
</feature>
<feature type="transmembrane region" description="Helical" evidence="4">
    <location>
        <begin position="31"/>
        <end position="50"/>
    </location>
</feature>
<dbReference type="Proteomes" id="UP000240912">
    <property type="component" value="Unassembled WGS sequence"/>
</dbReference>
<dbReference type="RefSeq" id="WP_107214029.1">
    <property type="nucleotide sequence ID" value="NZ_KZ686268.1"/>
</dbReference>
<keyword evidence="4" id="KW-0812">Transmembrane</keyword>
<dbReference type="OrthoDB" id="9779074at2"/>
<comment type="caution">
    <text evidence="6">The sequence shown here is derived from an EMBL/GenBank/DDBJ whole genome shotgun (WGS) entry which is preliminary data.</text>
</comment>
<keyword evidence="3" id="KW-0804">Transcription</keyword>
<feature type="transmembrane region" description="Helical" evidence="4">
    <location>
        <begin position="167"/>
        <end position="185"/>
    </location>
</feature>
<evidence type="ECO:0000313" key="7">
    <source>
        <dbReference type="Proteomes" id="UP000240912"/>
    </source>
</evidence>
<keyword evidence="7" id="KW-1185">Reference proteome</keyword>
<dbReference type="PROSITE" id="PS00041">
    <property type="entry name" value="HTH_ARAC_FAMILY_1"/>
    <property type="match status" value="1"/>
</dbReference>
<evidence type="ECO:0000256" key="3">
    <source>
        <dbReference type="ARBA" id="ARBA00023163"/>
    </source>
</evidence>
<gene>
    <name evidence="6" type="ORF">C7T94_04600</name>
</gene>
<keyword evidence="4" id="KW-0472">Membrane</keyword>
<dbReference type="GO" id="GO:0043565">
    <property type="term" value="F:sequence-specific DNA binding"/>
    <property type="evidence" value="ECO:0007669"/>
    <property type="project" value="InterPro"/>
</dbReference>
<sequence>MKATIVLLAAVQGFLIAMGLLVKKVPNRPPLIYLGLLVLVLSLEMLFSWGGATGYNNRPDTLPYWVFRSYLIIPAALWMFLRHHQHAELKFKPLHLWYFVPALADMFICTVAYLSEGRFLSPGTSPVWLALTDWLPLLLTILVLILHTKRVIARLAIGENQTSPHTLTIATVLMVFWLLAIIWFAEAILRFNLHATFQFLTAVMLFVLAYAAYFKPAFFESPLATLSRRSTEFANFDDTTELMRLVNLFEKEEIFKRPRLSLAQVAGELRLPAKYVSLLVKRYRNCNFNDFVNGYRVAEVIRQIPLEPHKTLAGIAMDAGFSSRSTFQQVFKHLTGKLPSEFLPDTSRIVISDSLRRSASI</sequence>
<keyword evidence="2" id="KW-0238">DNA-binding</keyword>
<name>A0A2T3HNJ6_9SPHI</name>
<feature type="transmembrane region" description="Helical" evidence="4">
    <location>
        <begin position="93"/>
        <end position="115"/>
    </location>
</feature>
<organism evidence="6 7">
    <name type="scientific">Pedobacter yulinensis</name>
    <dbReference type="NCBI Taxonomy" id="2126353"/>
    <lineage>
        <taxon>Bacteria</taxon>
        <taxon>Pseudomonadati</taxon>
        <taxon>Bacteroidota</taxon>
        <taxon>Sphingobacteriia</taxon>
        <taxon>Sphingobacteriales</taxon>
        <taxon>Sphingobacteriaceae</taxon>
        <taxon>Pedobacter</taxon>
    </lineage>
</organism>
<dbReference type="PANTHER" id="PTHR43280">
    <property type="entry name" value="ARAC-FAMILY TRANSCRIPTIONAL REGULATOR"/>
    <property type="match status" value="1"/>
</dbReference>
<feature type="transmembrane region" description="Helical" evidence="4">
    <location>
        <begin position="62"/>
        <end position="81"/>
    </location>
</feature>